<comment type="similarity">
    <text evidence="3 9">Belongs to the methylenetetrahydrofolate reductase family.</text>
</comment>
<evidence type="ECO:0000313" key="10">
    <source>
        <dbReference type="EMBL" id="MBT2187030.1"/>
    </source>
</evidence>
<keyword evidence="6 9" id="KW-0560">Oxidoreductase</keyword>
<dbReference type="AlphaFoldDB" id="A0A9X1DBK0"/>
<sequence>MATATLDKTALSTLFTDYSLEITPKDVEALQNAAHMIPQGTLISCTFLPGAEFEDRVVAARAIQDLGFKPVPHISARRLLTKDDLNRFLDMLAAQISLKHVFVIAGDPSEPLGPYDDALAVISSGTLKEYGIEHVGISGYPEGHPDITNETLAKAMHDKVAALKDQGIDYSIMTQFGFDADPVLDWLKQIRGEGIDGPVRIGLAGPASIKTLLRFAARCGVGTSAKVVKKYGLSITSLIGSAGPDPVIADLIPALGPEHGKVHLHFYPFGGLVKTNEWIVNYKEKQGI</sequence>
<evidence type="ECO:0000256" key="8">
    <source>
        <dbReference type="ARBA" id="ARBA00048628"/>
    </source>
</evidence>
<comment type="catalytic activity">
    <reaction evidence="8">
        <text>(6S)-5-methyl-5,6,7,8-tetrahydrofolate + NAD(+) = (6R)-5,10-methylene-5,6,7,8-tetrahydrofolate + NADH + H(+)</text>
        <dbReference type="Rhea" id="RHEA:19821"/>
        <dbReference type="ChEBI" id="CHEBI:15378"/>
        <dbReference type="ChEBI" id="CHEBI:15636"/>
        <dbReference type="ChEBI" id="CHEBI:18608"/>
        <dbReference type="ChEBI" id="CHEBI:57540"/>
        <dbReference type="ChEBI" id="CHEBI:57945"/>
        <dbReference type="EC" id="1.5.1.54"/>
    </reaction>
    <physiologicalReaction direction="right-to-left" evidence="8">
        <dbReference type="Rhea" id="RHEA:19823"/>
    </physiologicalReaction>
</comment>
<evidence type="ECO:0000256" key="3">
    <source>
        <dbReference type="ARBA" id="ARBA00006743"/>
    </source>
</evidence>
<keyword evidence="11" id="KW-1185">Reference proteome</keyword>
<evidence type="ECO:0000256" key="6">
    <source>
        <dbReference type="ARBA" id="ARBA00023002"/>
    </source>
</evidence>
<comment type="cofactor">
    <cofactor evidence="1 9">
        <name>FAD</name>
        <dbReference type="ChEBI" id="CHEBI:57692"/>
    </cofactor>
</comment>
<dbReference type="RefSeq" id="WP_214622785.1">
    <property type="nucleotide sequence ID" value="NZ_JAHGAW010000005.1"/>
</dbReference>
<organism evidence="10 11">
    <name type="scientific">Sphingobium nicotianae</name>
    <dbReference type="NCBI Taxonomy" id="2782607"/>
    <lineage>
        <taxon>Bacteria</taxon>
        <taxon>Pseudomonadati</taxon>
        <taxon>Pseudomonadota</taxon>
        <taxon>Alphaproteobacteria</taxon>
        <taxon>Sphingomonadales</taxon>
        <taxon>Sphingomonadaceae</taxon>
        <taxon>Sphingobium</taxon>
    </lineage>
</organism>
<proteinExistence type="inferred from homology"/>
<dbReference type="GO" id="GO:0035999">
    <property type="term" value="P:tetrahydrofolate interconversion"/>
    <property type="evidence" value="ECO:0007669"/>
    <property type="project" value="TreeGrafter"/>
</dbReference>
<gene>
    <name evidence="10" type="ORF">KK488_08735</name>
</gene>
<dbReference type="PANTHER" id="PTHR45754:SF3">
    <property type="entry name" value="METHYLENETETRAHYDROFOLATE REDUCTASE (NADPH)"/>
    <property type="match status" value="1"/>
</dbReference>
<dbReference type="PANTHER" id="PTHR45754">
    <property type="entry name" value="METHYLENETETRAHYDROFOLATE REDUCTASE"/>
    <property type="match status" value="1"/>
</dbReference>
<dbReference type="Gene3D" id="3.20.20.220">
    <property type="match status" value="1"/>
</dbReference>
<keyword evidence="4 9" id="KW-0285">Flavoprotein</keyword>
<dbReference type="EMBL" id="JAHGAW010000005">
    <property type="protein sequence ID" value="MBT2187030.1"/>
    <property type="molecule type" value="Genomic_DNA"/>
</dbReference>
<reference evidence="10" key="1">
    <citation type="submission" date="2021-05" db="EMBL/GenBank/DDBJ databases">
        <title>Genome of Sphingobium sp. strain.</title>
        <authorList>
            <person name="Fan R."/>
        </authorList>
    </citation>
    <scope>NUCLEOTIDE SEQUENCE</scope>
    <source>
        <strain evidence="10">H33</strain>
    </source>
</reference>
<dbReference type="GO" id="GO:0106312">
    <property type="term" value="F:methylenetetrahydrofolate reductase (NADH) activity"/>
    <property type="evidence" value="ECO:0007669"/>
    <property type="project" value="UniProtKB-EC"/>
</dbReference>
<dbReference type="GO" id="GO:0005829">
    <property type="term" value="C:cytosol"/>
    <property type="evidence" value="ECO:0007669"/>
    <property type="project" value="TreeGrafter"/>
</dbReference>
<comment type="caution">
    <text evidence="10">The sequence shown here is derived from an EMBL/GenBank/DDBJ whole genome shotgun (WGS) entry which is preliminary data.</text>
</comment>
<dbReference type="Pfam" id="PF02219">
    <property type="entry name" value="MTHFR"/>
    <property type="match status" value="1"/>
</dbReference>
<evidence type="ECO:0000256" key="7">
    <source>
        <dbReference type="ARBA" id="ARBA00034478"/>
    </source>
</evidence>
<evidence type="ECO:0000256" key="5">
    <source>
        <dbReference type="ARBA" id="ARBA00022827"/>
    </source>
</evidence>
<dbReference type="GO" id="GO:0009086">
    <property type="term" value="P:methionine biosynthetic process"/>
    <property type="evidence" value="ECO:0007669"/>
    <property type="project" value="TreeGrafter"/>
</dbReference>
<comment type="pathway">
    <text evidence="7">Amino-acid biosynthesis; L-methionine biosynthesis via de novo pathway.</text>
</comment>
<evidence type="ECO:0000313" key="11">
    <source>
        <dbReference type="Proteomes" id="UP001138757"/>
    </source>
</evidence>
<accession>A0A9X1DBK0</accession>
<evidence type="ECO:0000256" key="4">
    <source>
        <dbReference type="ARBA" id="ARBA00022630"/>
    </source>
</evidence>
<keyword evidence="5 9" id="KW-0274">FAD</keyword>
<evidence type="ECO:0000256" key="1">
    <source>
        <dbReference type="ARBA" id="ARBA00001974"/>
    </source>
</evidence>
<evidence type="ECO:0000256" key="2">
    <source>
        <dbReference type="ARBA" id="ARBA00004777"/>
    </source>
</evidence>
<protein>
    <recommendedName>
        <fullName evidence="9">Methylenetetrahydrofolate reductase</fullName>
    </recommendedName>
</protein>
<dbReference type="InterPro" id="IPR029041">
    <property type="entry name" value="FAD-linked_oxidoreductase-like"/>
</dbReference>
<dbReference type="Proteomes" id="UP001138757">
    <property type="component" value="Unassembled WGS sequence"/>
</dbReference>
<dbReference type="GO" id="GO:0071949">
    <property type="term" value="F:FAD binding"/>
    <property type="evidence" value="ECO:0007669"/>
    <property type="project" value="TreeGrafter"/>
</dbReference>
<comment type="pathway">
    <text evidence="2 9">One-carbon metabolism; tetrahydrofolate interconversion.</text>
</comment>
<evidence type="ECO:0000256" key="9">
    <source>
        <dbReference type="RuleBase" id="RU003862"/>
    </source>
</evidence>
<dbReference type="InterPro" id="IPR003171">
    <property type="entry name" value="Mehydrof_redctse-like"/>
</dbReference>
<dbReference type="SUPFAM" id="SSF51730">
    <property type="entry name" value="FAD-linked oxidoreductase"/>
    <property type="match status" value="1"/>
</dbReference>
<name>A0A9X1DBK0_9SPHN</name>